<dbReference type="GO" id="GO:0005794">
    <property type="term" value="C:Golgi apparatus"/>
    <property type="evidence" value="ECO:0007669"/>
    <property type="project" value="TreeGrafter"/>
</dbReference>
<evidence type="ECO:0000313" key="15">
    <source>
        <dbReference type="Proteomes" id="UP000314986"/>
    </source>
</evidence>
<dbReference type="InterPro" id="IPR007084">
    <property type="entry name" value="BRICHOS_dom"/>
</dbReference>
<feature type="transmembrane region" description="Helical" evidence="9">
    <location>
        <begin position="45"/>
        <end position="70"/>
    </location>
</feature>
<dbReference type="GeneTree" id="ENSGT00950000183115"/>
<evidence type="ECO:0000256" key="5">
    <source>
        <dbReference type="ARBA" id="ARBA00022989"/>
    </source>
</evidence>
<name>K4FRP9_CALMI</name>
<keyword evidence="6 9" id="KW-0472">Membrane</keyword>
<dbReference type="STRING" id="7868.ENSCMIP00000015936"/>
<evidence type="ECO:0000313" key="12">
    <source>
        <dbReference type="EMBL" id="AFM87074.1"/>
    </source>
</evidence>
<evidence type="ECO:0000256" key="2">
    <source>
        <dbReference type="ARBA" id="ARBA00006794"/>
    </source>
</evidence>
<reference evidence="15" key="4">
    <citation type="journal article" date="2014" name="Nature">
        <title>Elephant shark genome provides unique insights into gnathostome evolution.</title>
        <authorList>
            <consortium name="International Elephant Shark Genome Sequencing Consortium"/>
            <person name="Venkatesh B."/>
            <person name="Lee A.P."/>
            <person name="Ravi V."/>
            <person name="Maurya A.K."/>
            <person name="Lian M.M."/>
            <person name="Swann J.B."/>
            <person name="Ohta Y."/>
            <person name="Flajnik M.F."/>
            <person name="Sutoh Y."/>
            <person name="Kasahara M."/>
            <person name="Hoon S."/>
            <person name="Gangu V."/>
            <person name="Roy S.W."/>
            <person name="Irimia M."/>
            <person name="Korzh V."/>
            <person name="Kondrychyn I."/>
            <person name="Lim Z.W."/>
            <person name="Tay B.H."/>
            <person name="Tohari S."/>
            <person name="Kong K.W."/>
            <person name="Ho S."/>
            <person name="Lorente-Galdos B."/>
            <person name="Quilez J."/>
            <person name="Marques-Bonet T."/>
            <person name="Raney B.J."/>
            <person name="Ingham P.W."/>
            <person name="Tay A."/>
            <person name="Hillier L.W."/>
            <person name="Minx P."/>
            <person name="Boehm T."/>
            <person name="Wilson R.K."/>
            <person name="Brenner S."/>
            <person name="Warren W.C."/>
        </authorList>
    </citation>
    <scope>NUCLEOTIDE SEQUENCE [LARGE SCALE GENOMIC DNA]</scope>
</reference>
<evidence type="ECO:0000256" key="4">
    <source>
        <dbReference type="ARBA" id="ARBA00022968"/>
    </source>
</evidence>
<reference evidence="11" key="3">
    <citation type="journal article" date="2012" name="PLoS ONE">
        <title>Sequencing and Analysis of Full-Length cDNAs, 5'-ESTs and 3'-ESTs from a Cartilaginous Fish, the Elephant Shark (Callorhinchus milii).</title>
        <authorList>
            <person name="Tan Y.Y."/>
            <person name="Kodzius R."/>
            <person name="Tay B.H."/>
            <person name="Tay A."/>
            <person name="Brenner S."/>
            <person name="Venkatesh B."/>
        </authorList>
    </citation>
    <scope>NUCLEOTIDE SEQUENCE</scope>
    <source>
        <tissue evidence="11">Gills</tissue>
        <tissue evidence="12">Kidney</tissue>
        <tissue evidence="13">Spleen</tissue>
    </source>
</reference>
<dbReference type="GO" id="GO:0005886">
    <property type="term" value="C:plasma membrane"/>
    <property type="evidence" value="ECO:0007669"/>
    <property type="project" value="UniProtKB-UniRule"/>
</dbReference>
<keyword evidence="3 9" id="KW-0812">Transmembrane</keyword>
<gene>
    <name evidence="14" type="primary">LOC103177801</name>
</gene>
<comment type="subcellular location">
    <subcellularLocation>
        <location evidence="1 9">Membrane</location>
        <topology evidence="1 9">Single-pass type II membrane protein</topology>
    </subcellularLocation>
</comment>
<reference evidence="14" key="5">
    <citation type="submission" date="2025-05" db="UniProtKB">
        <authorList>
            <consortium name="Ensembl"/>
        </authorList>
    </citation>
    <scope>IDENTIFICATION</scope>
</reference>
<proteinExistence type="evidence at transcript level"/>
<comment type="similarity">
    <text evidence="2 9">Belongs to the ITM2 family.</text>
</comment>
<organism evidence="11">
    <name type="scientific">Callorhinchus milii</name>
    <name type="common">Ghost shark</name>
    <dbReference type="NCBI Taxonomy" id="7868"/>
    <lineage>
        <taxon>Eukaryota</taxon>
        <taxon>Metazoa</taxon>
        <taxon>Chordata</taxon>
        <taxon>Craniata</taxon>
        <taxon>Vertebrata</taxon>
        <taxon>Chondrichthyes</taxon>
        <taxon>Holocephali</taxon>
        <taxon>Chimaeriformes</taxon>
        <taxon>Callorhinchidae</taxon>
        <taxon>Callorhinchus</taxon>
    </lineage>
</organism>
<keyword evidence="5 9" id="KW-1133">Transmembrane helix</keyword>
<evidence type="ECO:0000313" key="14">
    <source>
        <dbReference type="Ensembl" id="ENSCMIP00000015936.1"/>
    </source>
</evidence>
<feature type="domain" description="BRICHOS" evidence="10">
    <location>
        <begin position="123"/>
        <end position="217"/>
    </location>
</feature>
<dbReference type="SMART" id="SM01039">
    <property type="entry name" value="BRICHOS"/>
    <property type="match status" value="1"/>
</dbReference>
<evidence type="ECO:0000259" key="10">
    <source>
        <dbReference type="PROSITE" id="PS50869"/>
    </source>
</evidence>
<keyword evidence="8" id="KW-0325">Glycoprotein</keyword>
<dbReference type="GO" id="GO:0070062">
    <property type="term" value="C:extracellular exosome"/>
    <property type="evidence" value="ECO:0007669"/>
    <property type="project" value="TreeGrafter"/>
</dbReference>
<dbReference type="GeneID" id="103177801"/>
<sequence length="253" mass="28341">MVKIGFNSPAAQKTVKDQKGVLLVPERDPEAATVDGGANSTGRCLFTLLGLAFILSGLIIGGACLYRFIVPKNKVFHGAMRYVDSQIFTDSPEIKDPYFLASEDVQFMGDNNVAMINVPVPEFSDSDPAVIVHDFEMLLTAYLDLDLDKCYVIKLNTSVVMPPRSLLELFMKLATGDYLPQTYLVHEDMVVTQRIDSVDKLGVFIYRLCAGKDTYTLQRRDTLKGIQKRSAENCHKIKHFENEFVMETVICEP</sequence>
<dbReference type="OrthoDB" id="9982095at2759"/>
<evidence type="ECO:0000313" key="13">
    <source>
        <dbReference type="EMBL" id="AFM88678.1"/>
    </source>
</evidence>
<evidence type="ECO:0000256" key="3">
    <source>
        <dbReference type="ARBA" id="ARBA00022692"/>
    </source>
</evidence>
<evidence type="ECO:0000256" key="7">
    <source>
        <dbReference type="ARBA" id="ARBA00023157"/>
    </source>
</evidence>
<dbReference type="Proteomes" id="UP000314986">
    <property type="component" value="Unassembled WGS sequence"/>
</dbReference>
<dbReference type="AlphaFoldDB" id="K4FRP9"/>
<dbReference type="PROSITE" id="PS50869">
    <property type="entry name" value="BRICHOS"/>
    <property type="match status" value="1"/>
</dbReference>
<dbReference type="InterPro" id="IPR040145">
    <property type="entry name" value="ITM2"/>
</dbReference>
<dbReference type="Pfam" id="PF04089">
    <property type="entry name" value="BRICHOS"/>
    <property type="match status" value="1"/>
</dbReference>
<evidence type="ECO:0000313" key="11">
    <source>
        <dbReference type="EMBL" id="AFK10613.1"/>
    </source>
</evidence>
<dbReference type="EMBL" id="JX052385">
    <property type="protein sequence ID" value="AFK10613.1"/>
    <property type="molecule type" value="mRNA"/>
</dbReference>
<dbReference type="EMBL" id="JX208760">
    <property type="protein sequence ID" value="AFM87074.1"/>
    <property type="molecule type" value="mRNA"/>
</dbReference>
<keyword evidence="7" id="KW-1015">Disulfide bond</keyword>
<dbReference type="EMBL" id="JX210364">
    <property type="protein sequence ID" value="AFM88678.1"/>
    <property type="molecule type" value="mRNA"/>
</dbReference>
<keyword evidence="15" id="KW-1185">Reference proteome</keyword>
<evidence type="ECO:0000256" key="6">
    <source>
        <dbReference type="ARBA" id="ARBA00023136"/>
    </source>
</evidence>
<keyword evidence="9" id="KW-1003">Cell membrane</keyword>
<evidence type="ECO:0000256" key="1">
    <source>
        <dbReference type="ARBA" id="ARBA00004606"/>
    </source>
</evidence>
<protein>
    <recommendedName>
        <fullName evidence="9">Integral membrane protein 2</fullName>
    </recommendedName>
</protein>
<dbReference type="GO" id="GO:0001540">
    <property type="term" value="F:amyloid-beta binding"/>
    <property type="evidence" value="ECO:0007669"/>
    <property type="project" value="TreeGrafter"/>
</dbReference>
<dbReference type="Ensembl" id="ENSCMIT00000016260.1">
    <property type="protein sequence ID" value="ENSCMIP00000015936.1"/>
    <property type="gene ID" value="ENSCMIG00000007722.1"/>
</dbReference>
<dbReference type="KEGG" id="cmk:103177801"/>
<reference evidence="15" key="2">
    <citation type="journal article" date="2007" name="PLoS Biol.">
        <title>Survey sequencing and comparative analysis of the elephant shark (Callorhinchus milii) genome.</title>
        <authorList>
            <person name="Venkatesh B."/>
            <person name="Kirkness E.F."/>
            <person name="Loh Y.H."/>
            <person name="Halpern A.L."/>
            <person name="Lee A.P."/>
            <person name="Johnson J."/>
            <person name="Dandona N."/>
            <person name="Viswanathan L.D."/>
            <person name="Tay A."/>
            <person name="Venter J.C."/>
            <person name="Strausberg R.L."/>
            <person name="Brenner S."/>
        </authorList>
    </citation>
    <scope>NUCLEOTIDE SEQUENCE [LARGE SCALE GENOMIC DNA]</scope>
</reference>
<evidence type="ECO:0000256" key="8">
    <source>
        <dbReference type="ARBA" id="ARBA00023180"/>
    </source>
</evidence>
<dbReference type="GO" id="GO:0042985">
    <property type="term" value="P:negative regulation of amyloid precursor protein biosynthetic process"/>
    <property type="evidence" value="ECO:0007669"/>
    <property type="project" value="TreeGrafter"/>
</dbReference>
<accession>K4FRP9</accession>
<dbReference type="OMA" id="CLYRHFT"/>
<keyword evidence="4 9" id="KW-0735">Signal-anchor</keyword>
<evidence type="ECO:0000256" key="9">
    <source>
        <dbReference type="RuleBase" id="RU367061"/>
    </source>
</evidence>
<dbReference type="PANTHER" id="PTHR10962:SF7">
    <property type="entry name" value="INTEGRAL MEMBRANE PROTEIN 2A"/>
    <property type="match status" value="1"/>
</dbReference>
<reference evidence="15" key="1">
    <citation type="journal article" date="2006" name="Science">
        <title>Ancient noncoding elements conserved in the human genome.</title>
        <authorList>
            <person name="Venkatesh B."/>
            <person name="Kirkness E.F."/>
            <person name="Loh Y.H."/>
            <person name="Halpern A.L."/>
            <person name="Lee A.P."/>
            <person name="Johnson J."/>
            <person name="Dandona N."/>
            <person name="Viswanathan L.D."/>
            <person name="Tay A."/>
            <person name="Venter J.C."/>
            <person name="Strausberg R.L."/>
            <person name="Brenner S."/>
        </authorList>
    </citation>
    <scope>NUCLEOTIDE SEQUENCE [LARGE SCALE GENOMIC DNA]</scope>
</reference>
<dbReference type="RefSeq" id="NP_001279299.1">
    <property type="nucleotide sequence ID" value="NM_001292370.1"/>
</dbReference>
<dbReference type="PANTHER" id="PTHR10962">
    <property type="entry name" value="INTEGRAL TRANSMEMBRANE PROTEIN 2"/>
    <property type="match status" value="1"/>
</dbReference>